<evidence type="ECO:0000313" key="3">
    <source>
        <dbReference type="Proteomes" id="UP000198881"/>
    </source>
</evidence>
<feature type="region of interest" description="Disordered" evidence="1">
    <location>
        <begin position="1"/>
        <end position="20"/>
    </location>
</feature>
<keyword evidence="3" id="KW-1185">Reference proteome</keyword>
<reference evidence="2 3" key="1">
    <citation type="submission" date="2016-10" db="EMBL/GenBank/DDBJ databases">
        <authorList>
            <person name="de Groot N.N."/>
        </authorList>
    </citation>
    <scope>NUCLEOTIDE SEQUENCE [LARGE SCALE GENOMIC DNA]</scope>
    <source>
        <strain evidence="2 3">CGMCC 1.7054</strain>
    </source>
</reference>
<dbReference type="EMBL" id="FPCG01000004">
    <property type="protein sequence ID" value="SFV22294.1"/>
    <property type="molecule type" value="Genomic_DNA"/>
</dbReference>
<dbReference type="STRING" id="574650.SAMN04487966_1044"/>
<dbReference type="Proteomes" id="UP000198881">
    <property type="component" value="Unassembled WGS sequence"/>
</dbReference>
<proteinExistence type="predicted"/>
<protein>
    <submittedName>
        <fullName evidence="2">Uncharacterized protein</fullName>
    </submittedName>
</protein>
<organism evidence="2 3">
    <name type="scientific">Micrococcus terreus</name>
    <dbReference type="NCBI Taxonomy" id="574650"/>
    <lineage>
        <taxon>Bacteria</taxon>
        <taxon>Bacillati</taxon>
        <taxon>Actinomycetota</taxon>
        <taxon>Actinomycetes</taxon>
        <taxon>Micrococcales</taxon>
        <taxon>Micrococcaceae</taxon>
        <taxon>Micrococcus</taxon>
    </lineage>
</organism>
<name>A0A1I7MK35_9MICC</name>
<sequence length="87" mass="9518">MADVPSGRLPGNDRRQRAPSLIRGGALRPVSMTFSTSAAPRSRRPANVRRVEVRGTAGLTHFRHSRRPVLKSTEVMAGTRVANGIMR</sequence>
<gene>
    <name evidence="2" type="ORF">SAMN04487966_1044</name>
</gene>
<evidence type="ECO:0000256" key="1">
    <source>
        <dbReference type="SAM" id="MobiDB-lite"/>
    </source>
</evidence>
<accession>A0A1I7MK35</accession>
<dbReference type="AlphaFoldDB" id="A0A1I7MK35"/>
<evidence type="ECO:0000313" key="2">
    <source>
        <dbReference type="EMBL" id="SFV22294.1"/>
    </source>
</evidence>